<evidence type="ECO:0000256" key="9">
    <source>
        <dbReference type="SAM" id="Phobius"/>
    </source>
</evidence>
<feature type="transmembrane region" description="Helical" evidence="9">
    <location>
        <begin position="1160"/>
        <end position="1181"/>
    </location>
</feature>
<feature type="transmembrane region" description="Helical" evidence="9">
    <location>
        <begin position="1042"/>
        <end position="1063"/>
    </location>
</feature>
<evidence type="ECO:0000256" key="3">
    <source>
        <dbReference type="ARBA" id="ARBA00022443"/>
    </source>
</evidence>
<dbReference type="SUPFAM" id="SSF64268">
    <property type="entry name" value="PX domain"/>
    <property type="match status" value="1"/>
</dbReference>
<evidence type="ECO:0000256" key="8">
    <source>
        <dbReference type="SAM" id="MobiDB-lite"/>
    </source>
</evidence>
<dbReference type="Pfam" id="PF07653">
    <property type="entry name" value="SH3_2"/>
    <property type="match status" value="1"/>
</dbReference>
<dbReference type="STRING" id="403673.A0A177WPK2"/>
<dbReference type="CDD" id="cd06890">
    <property type="entry name" value="PX_Bem1p"/>
    <property type="match status" value="1"/>
</dbReference>
<reference evidence="12 13" key="2">
    <citation type="submission" date="2016-05" db="EMBL/GenBank/DDBJ databases">
        <title>Lineage-specific infection strategies underlie the spectrum of fungal disease in amphibians.</title>
        <authorList>
            <person name="Cuomo C.A."/>
            <person name="Farrer R.A."/>
            <person name="James T."/>
            <person name="Longcore J."/>
            <person name="Birren B."/>
        </authorList>
    </citation>
    <scope>NUCLEOTIDE SEQUENCE [LARGE SCALE GENOMIC DNA]</scope>
    <source>
        <strain evidence="12 13">JEL423</strain>
    </source>
</reference>
<dbReference type="PANTHER" id="PTHR22950:SF666">
    <property type="entry name" value="VACUOLAR AMINO ACID TRANSPORTER 4"/>
    <property type="match status" value="1"/>
</dbReference>
<dbReference type="GO" id="GO:0035091">
    <property type="term" value="F:phosphatidylinositol binding"/>
    <property type="evidence" value="ECO:0007669"/>
    <property type="project" value="InterPro"/>
</dbReference>
<feature type="transmembrane region" description="Helical" evidence="9">
    <location>
        <begin position="1015"/>
        <end position="1035"/>
    </location>
</feature>
<dbReference type="Proteomes" id="UP000077115">
    <property type="component" value="Unassembled WGS sequence"/>
</dbReference>
<dbReference type="GO" id="GO:0005774">
    <property type="term" value="C:vacuolar membrane"/>
    <property type="evidence" value="ECO:0007669"/>
    <property type="project" value="TreeGrafter"/>
</dbReference>
<feature type="transmembrane region" description="Helical" evidence="9">
    <location>
        <begin position="1083"/>
        <end position="1105"/>
    </location>
</feature>
<feature type="domain" description="PX" evidence="11">
    <location>
        <begin position="153"/>
        <end position="290"/>
    </location>
</feature>
<proteinExistence type="inferred from homology"/>
<dbReference type="Gene3D" id="2.30.30.40">
    <property type="entry name" value="SH3 Domains"/>
    <property type="match status" value="1"/>
</dbReference>
<keyword evidence="3 7" id="KW-0728">SH3 domain</keyword>
<reference evidence="12 13" key="1">
    <citation type="submission" date="2006-10" db="EMBL/GenBank/DDBJ databases">
        <title>The Genome Sequence of Batrachochytrium dendrobatidis JEL423.</title>
        <authorList>
            <consortium name="The Broad Institute Genome Sequencing Platform"/>
            <person name="Birren B."/>
            <person name="Lander E."/>
            <person name="Galagan J."/>
            <person name="Cuomo C."/>
            <person name="Devon K."/>
            <person name="Jaffe D."/>
            <person name="Butler J."/>
            <person name="Alvarez P."/>
            <person name="Gnerre S."/>
            <person name="Grabherr M."/>
            <person name="Kleber M."/>
            <person name="Mauceli E."/>
            <person name="Brockman W."/>
            <person name="Young S."/>
            <person name="LaButti K."/>
            <person name="Sykes S."/>
            <person name="DeCaprio D."/>
            <person name="Crawford M."/>
            <person name="Koehrsen M."/>
            <person name="Engels R."/>
            <person name="Montgomery P."/>
            <person name="Pearson M."/>
            <person name="Howarth C."/>
            <person name="Larson L."/>
            <person name="White J."/>
            <person name="O'Leary S."/>
            <person name="Kodira C."/>
            <person name="Zeng Q."/>
            <person name="Yandava C."/>
            <person name="Alvarado L."/>
            <person name="Longcore J."/>
            <person name="James T."/>
        </authorList>
    </citation>
    <scope>NUCLEOTIDE SEQUENCE [LARGE SCALE GENOMIC DNA]</scope>
    <source>
        <strain evidence="12 13">JEL423</strain>
    </source>
</reference>
<dbReference type="SUPFAM" id="SSF54277">
    <property type="entry name" value="CAD &amp; PB1 domains"/>
    <property type="match status" value="1"/>
</dbReference>
<keyword evidence="6 9" id="KW-0472">Membrane</keyword>
<feature type="region of interest" description="Disordered" evidence="8">
    <location>
        <begin position="96"/>
        <end position="169"/>
    </location>
</feature>
<dbReference type="GO" id="GO:0015179">
    <property type="term" value="F:L-amino acid transmembrane transporter activity"/>
    <property type="evidence" value="ECO:0007669"/>
    <property type="project" value="TreeGrafter"/>
</dbReference>
<accession>A0A177WPK2</accession>
<dbReference type="SMART" id="SM00326">
    <property type="entry name" value="SH3"/>
    <property type="match status" value="1"/>
</dbReference>
<feature type="region of interest" description="Disordered" evidence="8">
    <location>
        <begin position="645"/>
        <end position="684"/>
    </location>
</feature>
<evidence type="ECO:0000256" key="5">
    <source>
        <dbReference type="ARBA" id="ARBA00022989"/>
    </source>
</evidence>
<evidence type="ECO:0000313" key="12">
    <source>
        <dbReference type="EMBL" id="OAJ41802.1"/>
    </source>
</evidence>
<dbReference type="PANTHER" id="PTHR22950">
    <property type="entry name" value="AMINO ACID TRANSPORTER"/>
    <property type="match status" value="1"/>
</dbReference>
<feature type="compositionally biased region" description="Polar residues" evidence="8">
    <location>
        <begin position="606"/>
        <end position="626"/>
    </location>
</feature>
<sequence>MSPELPHRGHLTVAPVRGSSHPASIFNLPPKKVVRANANYTARFAGELSFAKGDFFYVINERPDGLNYEVINPIQRIRGIVPTSHFASLDKVQQEANARNPDYNGDDQNNYGYTDDGYDDSYNNHHTSDPYGQPPNNNYMGVNHGRSPLSPASPGSNQAHGISASGSGRGDKQLWSVLVQRSEQRDDGLWWFTVELKMTDNSSNILFRTYDDFWILQVSLLNHFPSESGRLDQPRTIPFLPTPTRTLTPEQAQQRRHQLDSYMQELIKLPSHIMNAPSVKRFLMVRSGDLDTPMNIRFDVSETLLDLLTEYQEEADLRIKLVLGEEIICWKEPDYISFEELMYHAEERLEFRFQALMYKDECEQLIPLRSNTDLRLLVTTLSKKLTFYGSKKSSNRLNGRTSDPASTVRTASQLTMQLESPANSNTTVPTLNIADSVNSTTGAVQVSENRVNQDTVPVGSLSASAGQGIRMARSLPRTIPSPPTGLLRDNTTVVPATIPESIMSTSIPRRQSVSDNAGASSYHLSLKINRQSSPSHHSQFRPFATTSTLESPARSALDASQPLSSLKPFISGSMNARRDGFPINTRPLSSGSPASISHLRHYQAMQRRSSSCSPNKTGSHGSNTDSEIGDVLTEDEVALMISEHLVNGDEMGGSEVGGGTASDRDRRSSSRLDGEGLDGDHRMSGMSFGSVSHGLLGGDVTRNIYRWKETRDIERQRRNSEPDLLTIPTSPSGFEIARASTLMEPGMFRRQFLQNKAQRERKRPPMFITRNFIDFLALYGVYGGDVYPSDDDEDTDSNATGFAIDSEDLVDEEMGRGGRSERLTYEEVGRNHHDGRFARNQTCIGTDAYHDECDYDHARTSETALLLAQSGLGTNGIATVPGDGGNTVGVHGTTSSSHTGTSESKAFFMLLKAFVGTGVLFLPKGFLNGGLGFSMVLLVVLGYLTLHCMILLVDTSRSLGGKSFGDIGGHIYGPYMRQLVLASIAISQMGFCCAYFIFVGQNLRDLLMVSSGCRIIWPDWVFILIQLAVYIPLSWVRRIKNFGITSLIADVFILLGLGYIFMYDLSVIGQTGIKPTAWINIESFSLFVGTAMFAFEGICLILPIAESMQHPQKFSSVLSWCILLIGTIFITIGTLGYMSFGDQIETVLFLNLPQNPLVNSIQFFYAVAIMLSFPLTIYPVIRITEQKLFGHYSRTGKSSPVVKWQKNLYRAVLACMLGVISWAGSTSLDKVVSLVGCFACIPLSFIYPALFHLHITTSWWARVTDWMLVGFGTVAMVYTTFVTLEQWAINGPDTPRDRCHDAMGTQLLELPSFGLW</sequence>
<feature type="transmembrane region" description="Helical" evidence="9">
    <location>
        <begin position="979"/>
        <end position="1003"/>
    </location>
</feature>
<keyword evidence="4 9" id="KW-0812">Transmembrane</keyword>
<feature type="transmembrane region" description="Helical" evidence="9">
    <location>
        <begin position="1117"/>
        <end position="1140"/>
    </location>
</feature>
<feature type="region of interest" description="Disordered" evidence="8">
    <location>
        <begin position="601"/>
        <end position="630"/>
    </location>
</feature>
<dbReference type="Pfam" id="PF00787">
    <property type="entry name" value="PX"/>
    <property type="match status" value="1"/>
</dbReference>
<evidence type="ECO:0008006" key="14">
    <source>
        <dbReference type="Google" id="ProtNLM"/>
    </source>
</evidence>
<dbReference type="PROSITE" id="PS50002">
    <property type="entry name" value="SH3"/>
    <property type="match status" value="1"/>
</dbReference>
<dbReference type="InterPro" id="IPR001683">
    <property type="entry name" value="PX_dom"/>
</dbReference>
<feature type="transmembrane region" description="Helical" evidence="9">
    <location>
        <begin position="1263"/>
        <end position="1284"/>
    </location>
</feature>
<feature type="transmembrane region" description="Helical" evidence="9">
    <location>
        <begin position="1207"/>
        <end position="1225"/>
    </location>
</feature>
<dbReference type="Gene3D" id="3.30.1520.10">
    <property type="entry name" value="Phox-like domain"/>
    <property type="match status" value="1"/>
</dbReference>
<name>A0A177WPK2_BATDL</name>
<evidence type="ECO:0000256" key="4">
    <source>
        <dbReference type="ARBA" id="ARBA00022692"/>
    </source>
</evidence>
<organism evidence="12 13">
    <name type="scientific">Batrachochytrium dendrobatidis (strain JEL423)</name>
    <dbReference type="NCBI Taxonomy" id="403673"/>
    <lineage>
        <taxon>Eukaryota</taxon>
        <taxon>Fungi</taxon>
        <taxon>Fungi incertae sedis</taxon>
        <taxon>Chytridiomycota</taxon>
        <taxon>Chytridiomycota incertae sedis</taxon>
        <taxon>Chytridiomycetes</taxon>
        <taxon>Rhizophydiales</taxon>
        <taxon>Rhizophydiales incertae sedis</taxon>
        <taxon>Batrachochytrium</taxon>
    </lineage>
</organism>
<dbReference type="Pfam" id="PF01490">
    <property type="entry name" value="Aa_trans"/>
    <property type="match status" value="1"/>
</dbReference>
<dbReference type="InterPro" id="IPR036028">
    <property type="entry name" value="SH3-like_dom_sf"/>
</dbReference>
<dbReference type="OrthoDB" id="1684102at2759"/>
<evidence type="ECO:0000259" key="11">
    <source>
        <dbReference type="PROSITE" id="PS50195"/>
    </source>
</evidence>
<feature type="compositionally biased region" description="Basic and acidic residues" evidence="8">
    <location>
        <begin position="662"/>
        <end position="683"/>
    </location>
</feature>
<evidence type="ECO:0000259" key="10">
    <source>
        <dbReference type="PROSITE" id="PS50002"/>
    </source>
</evidence>
<feature type="compositionally biased region" description="Polar residues" evidence="8">
    <location>
        <begin position="153"/>
        <end position="166"/>
    </location>
</feature>
<feature type="region of interest" description="Disordered" evidence="8">
    <location>
        <begin position="530"/>
        <end position="571"/>
    </location>
</feature>
<dbReference type="eggNOG" id="KOG4773">
    <property type="taxonomic scope" value="Eukaryota"/>
</dbReference>
<dbReference type="SUPFAM" id="SSF50044">
    <property type="entry name" value="SH3-domain"/>
    <property type="match status" value="1"/>
</dbReference>
<comment type="subcellular location">
    <subcellularLocation>
        <location evidence="1">Membrane</location>
        <topology evidence="1">Multi-pass membrane protein</topology>
    </subcellularLocation>
</comment>
<dbReference type="VEuPathDB" id="FungiDB:BDEG_25345"/>
<dbReference type="EMBL" id="DS022306">
    <property type="protein sequence ID" value="OAJ41802.1"/>
    <property type="molecule type" value="Genomic_DNA"/>
</dbReference>
<feature type="compositionally biased region" description="Low complexity" evidence="8">
    <location>
        <begin position="102"/>
        <end position="115"/>
    </location>
</feature>
<evidence type="ECO:0000256" key="6">
    <source>
        <dbReference type="ARBA" id="ARBA00023136"/>
    </source>
</evidence>
<gene>
    <name evidence="12" type="ORF">BDEG_25345</name>
</gene>
<dbReference type="PROSITE" id="PS50195">
    <property type="entry name" value="PX"/>
    <property type="match status" value="1"/>
</dbReference>
<dbReference type="InterPro" id="IPR001452">
    <property type="entry name" value="SH3_domain"/>
</dbReference>
<protein>
    <recommendedName>
        <fullName evidence="14">PX domain-containing protein</fullName>
    </recommendedName>
</protein>
<dbReference type="InterPro" id="IPR035550">
    <property type="entry name" value="Bem1/Scd2_PX"/>
</dbReference>
<feature type="transmembrane region" description="Helical" evidence="9">
    <location>
        <begin position="933"/>
        <end position="953"/>
    </location>
</feature>
<comment type="similarity">
    <text evidence="2">Belongs to the amino acid/polyamine transporter 2 family.</text>
</comment>
<evidence type="ECO:0000256" key="1">
    <source>
        <dbReference type="ARBA" id="ARBA00004141"/>
    </source>
</evidence>
<evidence type="ECO:0000313" key="13">
    <source>
        <dbReference type="Proteomes" id="UP000077115"/>
    </source>
</evidence>
<keyword evidence="5 9" id="KW-1133">Transmembrane helix</keyword>
<dbReference type="InterPro" id="IPR036871">
    <property type="entry name" value="PX_dom_sf"/>
</dbReference>
<feature type="domain" description="SH3" evidence="10">
    <location>
        <begin position="29"/>
        <end position="91"/>
    </location>
</feature>
<feature type="transmembrane region" description="Helical" evidence="9">
    <location>
        <begin position="1231"/>
        <end position="1251"/>
    </location>
</feature>
<dbReference type="InterPro" id="IPR013057">
    <property type="entry name" value="AA_transpt_TM"/>
</dbReference>
<evidence type="ECO:0000256" key="2">
    <source>
        <dbReference type="ARBA" id="ARBA00008066"/>
    </source>
</evidence>
<dbReference type="SMART" id="SM00312">
    <property type="entry name" value="PX"/>
    <property type="match status" value="1"/>
</dbReference>
<feature type="compositionally biased region" description="Gly residues" evidence="8">
    <location>
        <begin position="650"/>
        <end position="660"/>
    </location>
</feature>
<evidence type="ECO:0000256" key="7">
    <source>
        <dbReference type="PROSITE-ProRule" id="PRU00192"/>
    </source>
</evidence>